<comment type="caution">
    <text evidence="2">The sequence shown here is derived from an EMBL/GenBank/DDBJ whole genome shotgun (WGS) entry which is preliminary data.</text>
</comment>
<proteinExistence type="predicted"/>
<dbReference type="Proteomes" id="UP000591131">
    <property type="component" value="Unassembled WGS sequence"/>
</dbReference>
<protein>
    <submittedName>
        <fullName evidence="2">Uncharacterized protein</fullName>
    </submittedName>
</protein>
<dbReference type="AlphaFoldDB" id="A0A7J6LPL5"/>
<name>A0A7J6LPL5_PERCH</name>
<keyword evidence="3" id="KW-1185">Reference proteome</keyword>
<feature type="chain" id="PRO_5029457067" evidence="1">
    <location>
        <begin position="17"/>
        <end position="151"/>
    </location>
</feature>
<accession>A0A7J6LPL5</accession>
<evidence type="ECO:0000313" key="2">
    <source>
        <dbReference type="EMBL" id="KAF4661228.1"/>
    </source>
</evidence>
<organism evidence="2 3">
    <name type="scientific">Perkinsus chesapeaki</name>
    <name type="common">Clam parasite</name>
    <name type="synonym">Perkinsus andrewsi</name>
    <dbReference type="NCBI Taxonomy" id="330153"/>
    <lineage>
        <taxon>Eukaryota</taxon>
        <taxon>Sar</taxon>
        <taxon>Alveolata</taxon>
        <taxon>Perkinsozoa</taxon>
        <taxon>Perkinsea</taxon>
        <taxon>Perkinsida</taxon>
        <taxon>Perkinsidae</taxon>
        <taxon>Perkinsus</taxon>
    </lineage>
</organism>
<feature type="signal peptide" evidence="1">
    <location>
        <begin position="1"/>
        <end position="16"/>
    </location>
</feature>
<keyword evidence="1" id="KW-0732">Signal</keyword>
<dbReference type="EMBL" id="JAAPAO010000386">
    <property type="protein sequence ID" value="KAF4661228.1"/>
    <property type="molecule type" value="Genomic_DNA"/>
</dbReference>
<evidence type="ECO:0000313" key="3">
    <source>
        <dbReference type="Proteomes" id="UP000591131"/>
    </source>
</evidence>
<sequence>MYSIAIWLTMVYVVGGSFFDGIEVEPPFGYGLDNDTTAGFVMTTIVPELATTTKSIAERLAELVSPATTPSPMEQAWKDLQDRLDLSESETPSFEEELMSITILSEEDLSASTTSTTTPSSGYLRQLYTLATVVVVEVDEGARQVHEAAEE</sequence>
<evidence type="ECO:0000256" key="1">
    <source>
        <dbReference type="SAM" id="SignalP"/>
    </source>
</evidence>
<gene>
    <name evidence="2" type="ORF">FOL47_006775</name>
</gene>
<reference evidence="2 3" key="1">
    <citation type="submission" date="2020-04" db="EMBL/GenBank/DDBJ databases">
        <title>Perkinsus chesapeaki whole genome sequence.</title>
        <authorList>
            <person name="Bogema D.R."/>
        </authorList>
    </citation>
    <scope>NUCLEOTIDE SEQUENCE [LARGE SCALE GENOMIC DNA]</scope>
    <source>
        <strain evidence="2">ATCC PRA-425</strain>
    </source>
</reference>